<evidence type="ECO:0000313" key="3">
    <source>
        <dbReference type="Proteomes" id="UP000094067"/>
    </source>
</evidence>
<dbReference type="InterPro" id="IPR038071">
    <property type="entry name" value="UROD/MetE-like_sf"/>
</dbReference>
<dbReference type="Pfam" id="PF01208">
    <property type="entry name" value="URO-D"/>
    <property type="match status" value="1"/>
</dbReference>
<dbReference type="GO" id="GO:0004853">
    <property type="term" value="F:uroporphyrinogen decarboxylase activity"/>
    <property type="evidence" value="ECO:0007669"/>
    <property type="project" value="InterPro"/>
</dbReference>
<organism evidence="2 3">
    <name type="scientific">Eisenbergiella tayi</name>
    <dbReference type="NCBI Taxonomy" id="1432052"/>
    <lineage>
        <taxon>Bacteria</taxon>
        <taxon>Bacillati</taxon>
        <taxon>Bacillota</taxon>
        <taxon>Clostridia</taxon>
        <taxon>Lachnospirales</taxon>
        <taxon>Lachnospiraceae</taxon>
        <taxon>Eisenbergiella</taxon>
    </lineage>
</organism>
<evidence type="ECO:0000259" key="1">
    <source>
        <dbReference type="Pfam" id="PF01208"/>
    </source>
</evidence>
<dbReference type="Gene3D" id="3.20.20.210">
    <property type="match status" value="1"/>
</dbReference>
<keyword evidence="2" id="KW-0489">Methyltransferase</keyword>
<evidence type="ECO:0000313" key="2">
    <source>
        <dbReference type="EMBL" id="ODM07484.1"/>
    </source>
</evidence>
<comment type="caution">
    <text evidence="2">The sequence shown here is derived from an EMBL/GenBank/DDBJ whole genome shotgun (WGS) entry which is preliminary data.</text>
</comment>
<dbReference type="PANTHER" id="PTHR47099:SF1">
    <property type="entry name" value="METHYLCOBAMIDE:COM METHYLTRANSFERASE MTBA"/>
    <property type="match status" value="1"/>
</dbReference>
<dbReference type="GO" id="GO:0032259">
    <property type="term" value="P:methylation"/>
    <property type="evidence" value="ECO:0007669"/>
    <property type="project" value="UniProtKB-KW"/>
</dbReference>
<dbReference type="Proteomes" id="UP000094067">
    <property type="component" value="Unassembled WGS sequence"/>
</dbReference>
<dbReference type="GO" id="GO:0006779">
    <property type="term" value="P:porphyrin-containing compound biosynthetic process"/>
    <property type="evidence" value="ECO:0007669"/>
    <property type="project" value="InterPro"/>
</dbReference>
<protein>
    <submittedName>
        <fullName evidence="2">Methylcobalamin:coenzyme M methyltransferase</fullName>
    </submittedName>
</protein>
<feature type="domain" description="Uroporphyrinogen decarboxylase (URO-D)" evidence="1">
    <location>
        <begin position="147"/>
        <end position="340"/>
    </location>
</feature>
<dbReference type="PANTHER" id="PTHR47099">
    <property type="entry name" value="METHYLCOBAMIDE:COM METHYLTRANSFERASE MTBA"/>
    <property type="match status" value="1"/>
</dbReference>
<dbReference type="RefSeq" id="WP_069153120.1">
    <property type="nucleotide sequence ID" value="NZ_MCGH01000002.1"/>
</dbReference>
<name>A0A1E3AFF2_9FIRM</name>
<dbReference type="InterPro" id="IPR052024">
    <property type="entry name" value="Methanogen_methyltrans"/>
</dbReference>
<accession>A0A1E3AFF2</accession>
<proteinExistence type="predicted"/>
<dbReference type="AlphaFoldDB" id="A0A1E3AFF2"/>
<dbReference type="InterPro" id="IPR000257">
    <property type="entry name" value="Uroporphyrinogen_deCOase"/>
</dbReference>
<dbReference type="EMBL" id="MCGH01000002">
    <property type="protein sequence ID" value="ODM07484.1"/>
    <property type="molecule type" value="Genomic_DNA"/>
</dbReference>
<keyword evidence="2" id="KW-0808">Transferase</keyword>
<gene>
    <name evidence="2" type="ORF">BEI61_03374</name>
</gene>
<sequence length="350" mass="40427">MSNNRKPLTREQMKRVIEGLGNADRIPIAVQTWVDPNIFGTKADEYRAVLNETPCDIEKINLNIPQIFDAPADDPSYRWLNFDNPFPAGTALDAVSALDGWEKLDSVLADFPSPDYPGLIPENIPPKSDRYRVGLWWYWLFERLWSVRGMENALCDFYENEEEVHRLFRVLTDFYKGMLTRAKKELDLDAIWTSDDIGTQTSAFFSLEIFRTFFKPYYQELIEHAHSLGMHFWLHTCGNVRSFIPDLIEIGLDVLHPIQKHTMDEKEIAEKFGNDICIWAGIDVQRVVPFGTPQEVREEVRAMIDNYYRPQGRLILAAGNNMTVDTPLENLRALLDEAYTYGTKIVEGRP</sequence>
<dbReference type="GO" id="GO:0008168">
    <property type="term" value="F:methyltransferase activity"/>
    <property type="evidence" value="ECO:0007669"/>
    <property type="project" value="UniProtKB-KW"/>
</dbReference>
<reference evidence="2 3" key="1">
    <citation type="submission" date="2016-07" db="EMBL/GenBank/DDBJ databases">
        <title>Characterization of isolates of Eisenbergiella tayi derived from blood cultures, using whole genome sequencing.</title>
        <authorList>
            <person name="Burdz T."/>
            <person name="Wiebe D."/>
            <person name="Huynh C."/>
            <person name="Bernard K."/>
        </authorList>
    </citation>
    <scope>NUCLEOTIDE SEQUENCE [LARGE SCALE GENOMIC DNA]</scope>
    <source>
        <strain evidence="2 3">NML 110608</strain>
    </source>
</reference>
<dbReference type="SUPFAM" id="SSF51726">
    <property type="entry name" value="UROD/MetE-like"/>
    <property type="match status" value="1"/>
</dbReference>